<feature type="transmembrane region" description="Helical" evidence="8">
    <location>
        <begin position="20"/>
        <end position="40"/>
    </location>
</feature>
<keyword evidence="3" id="KW-0813">Transport</keyword>
<feature type="transmembrane region" description="Helical" evidence="8">
    <location>
        <begin position="130"/>
        <end position="153"/>
    </location>
</feature>
<evidence type="ECO:0000256" key="8">
    <source>
        <dbReference type="SAM" id="Phobius"/>
    </source>
</evidence>
<proteinExistence type="inferred from homology"/>
<dbReference type="PANTHER" id="PTHR34979">
    <property type="entry name" value="INNER MEMBRANE PROTEIN YGAZ"/>
    <property type="match status" value="1"/>
</dbReference>
<comment type="caution">
    <text evidence="9">The sequence shown here is derived from an EMBL/GenBank/DDBJ whole genome shotgun (WGS) entry which is preliminary data.</text>
</comment>
<evidence type="ECO:0000256" key="4">
    <source>
        <dbReference type="ARBA" id="ARBA00022475"/>
    </source>
</evidence>
<keyword evidence="6 8" id="KW-1133">Transmembrane helix</keyword>
<gene>
    <name evidence="9" type="ORF">JOC27_001119</name>
</gene>
<evidence type="ECO:0000313" key="9">
    <source>
        <dbReference type="EMBL" id="MBM7657670.1"/>
    </source>
</evidence>
<dbReference type="Proteomes" id="UP000823201">
    <property type="component" value="Unassembled WGS sequence"/>
</dbReference>
<accession>A0ABS2Q7B8</accession>
<dbReference type="RefSeq" id="WP_205005999.1">
    <property type="nucleotide sequence ID" value="NZ_CBCRXA010000005.1"/>
</dbReference>
<dbReference type="PANTHER" id="PTHR34979:SF1">
    <property type="entry name" value="INNER MEMBRANE PROTEIN YGAZ"/>
    <property type="match status" value="1"/>
</dbReference>
<dbReference type="Pfam" id="PF03591">
    <property type="entry name" value="AzlC"/>
    <property type="match status" value="1"/>
</dbReference>
<keyword evidence="5 8" id="KW-0812">Transmembrane</keyword>
<comment type="subcellular location">
    <subcellularLocation>
        <location evidence="1">Cell membrane</location>
        <topology evidence="1">Multi-pass membrane protein</topology>
    </subcellularLocation>
</comment>
<dbReference type="EMBL" id="JAFBEV010000007">
    <property type="protein sequence ID" value="MBM7657670.1"/>
    <property type="molecule type" value="Genomic_DNA"/>
</dbReference>
<feature type="transmembrane region" description="Helical" evidence="8">
    <location>
        <begin position="159"/>
        <end position="177"/>
    </location>
</feature>
<evidence type="ECO:0000256" key="7">
    <source>
        <dbReference type="ARBA" id="ARBA00023136"/>
    </source>
</evidence>
<keyword evidence="7 8" id="KW-0472">Membrane</keyword>
<evidence type="ECO:0000256" key="1">
    <source>
        <dbReference type="ARBA" id="ARBA00004651"/>
    </source>
</evidence>
<keyword evidence="10" id="KW-1185">Reference proteome</keyword>
<evidence type="ECO:0000313" key="10">
    <source>
        <dbReference type="Proteomes" id="UP000823201"/>
    </source>
</evidence>
<organism evidence="9 10">
    <name type="scientific">Sporolactobacillus spathodeae</name>
    <dbReference type="NCBI Taxonomy" id="1465502"/>
    <lineage>
        <taxon>Bacteria</taxon>
        <taxon>Bacillati</taxon>
        <taxon>Bacillota</taxon>
        <taxon>Bacilli</taxon>
        <taxon>Bacillales</taxon>
        <taxon>Sporolactobacillaceae</taxon>
        <taxon>Sporolactobacillus</taxon>
    </lineage>
</organism>
<feature type="transmembrane region" description="Helical" evidence="8">
    <location>
        <begin position="184"/>
        <end position="202"/>
    </location>
</feature>
<name>A0ABS2Q7B8_9BACL</name>
<evidence type="ECO:0000256" key="2">
    <source>
        <dbReference type="ARBA" id="ARBA00010735"/>
    </source>
</evidence>
<evidence type="ECO:0000256" key="5">
    <source>
        <dbReference type="ARBA" id="ARBA00022692"/>
    </source>
</evidence>
<sequence length="231" mass="24613">MTRDERIRTIRTAFTEATPLVLAVATYGLSYGVLATQAGFNRAETVGMSLFVFSGTIQMVAVAMIMTGASIASIFVTSILLNLRNLLYGAALSSGLGTNRKLRWLLAPGISDEPFVLATAYFKKNGPSPLYYSVLTLMFYSAWVISSLIGALAGNQINPQTWGLDLTFPVTFIALLVPSLKGRPALATALAAVGIAFGIELLFPGNDFTIIITGAVAPFVGLFLARRKAHA</sequence>
<evidence type="ECO:0000256" key="6">
    <source>
        <dbReference type="ARBA" id="ARBA00022989"/>
    </source>
</evidence>
<protein>
    <submittedName>
        <fullName evidence="9">4-azaleucine resistance transporter AzlC</fullName>
    </submittedName>
</protein>
<feature type="transmembrane region" description="Helical" evidence="8">
    <location>
        <begin position="60"/>
        <end position="83"/>
    </location>
</feature>
<feature type="transmembrane region" description="Helical" evidence="8">
    <location>
        <begin position="208"/>
        <end position="225"/>
    </location>
</feature>
<reference evidence="9 10" key="1">
    <citation type="submission" date="2021-01" db="EMBL/GenBank/DDBJ databases">
        <title>Genomic Encyclopedia of Type Strains, Phase IV (KMG-IV): sequencing the most valuable type-strain genomes for metagenomic binning, comparative biology and taxonomic classification.</title>
        <authorList>
            <person name="Goeker M."/>
        </authorList>
    </citation>
    <scope>NUCLEOTIDE SEQUENCE [LARGE SCALE GENOMIC DNA]</scope>
    <source>
        <strain evidence="9 10">DSM 100968</strain>
    </source>
</reference>
<dbReference type="InterPro" id="IPR011606">
    <property type="entry name" value="Brnchd-chn_aa_trnsp_permease"/>
</dbReference>
<keyword evidence="4" id="KW-1003">Cell membrane</keyword>
<comment type="similarity">
    <text evidence="2">Belongs to the AzlC family.</text>
</comment>
<evidence type="ECO:0000256" key="3">
    <source>
        <dbReference type="ARBA" id="ARBA00022448"/>
    </source>
</evidence>